<organism evidence="3 4">
    <name type="scientific">Nonomuraea roseola</name>
    <dbReference type="NCBI Taxonomy" id="46179"/>
    <lineage>
        <taxon>Bacteria</taxon>
        <taxon>Bacillati</taxon>
        <taxon>Actinomycetota</taxon>
        <taxon>Actinomycetes</taxon>
        <taxon>Streptosporangiales</taxon>
        <taxon>Streptosporangiaceae</taxon>
        <taxon>Nonomuraea</taxon>
    </lineage>
</organism>
<dbReference type="InterPro" id="IPR036291">
    <property type="entry name" value="NAD(P)-bd_dom_sf"/>
</dbReference>
<dbReference type="InterPro" id="IPR002347">
    <property type="entry name" value="SDR_fam"/>
</dbReference>
<dbReference type="Pfam" id="PF13561">
    <property type="entry name" value="adh_short_C2"/>
    <property type="match status" value="1"/>
</dbReference>
<sequence length="194" mass="20313">MATPLTGRVAVITGGSRGVAETFRAQGAVCAICDRGNAASHDRGNAAPHDRDRGRPQGDLVMTLDLRDPMAVDVFATAVEERYGRVDILVTSATATTAAPFESVSAPAERALIEDNFIQVTGLIRRMLPLMGDGSAIVNLVQDEPCHALDAAVKAAVESLSGSLAAELAPRGISVMAATVEQAYQLWWSGIPSV</sequence>
<proteinExistence type="inferred from homology"/>
<dbReference type="SUPFAM" id="SSF51735">
    <property type="entry name" value="NAD(P)-binding Rossmann-fold domains"/>
    <property type="match status" value="1"/>
</dbReference>
<dbReference type="PANTHER" id="PTHR42760:SF53">
    <property type="entry name" value="BLR4183 PROTEIN"/>
    <property type="match status" value="1"/>
</dbReference>
<protein>
    <submittedName>
        <fullName evidence="3">SDR family NAD(P)-dependent oxidoreductase</fullName>
        <ecNumber evidence="3">1.1.1.-</ecNumber>
    </submittedName>
</protein>
<dbReference type="EMBL" id="JBHMCE010000010">
    <property type="protein sequence ID" value="MFB9531107.1"/>
    <property type="molecule type" value="Genomic_DNA"/>
</dbReference>
<dbReference type="CDD" id="cd05233">
    <property type="entry name" value="SDR_c"/>
    <property type="match status" value="1"/>
</dbReference>
<evidence type="ECO:0000313" key="3">
    <source>
        <dbReference type="EMBL" id="MFB9531107.1"/>
    </source>
</evidence>
<dbReference type="EC" id="1.1.1.-" evidence="3"/>
<dbReference type="GO" id="GO:0016491">
    <property type="term" value="F:oxidoreductase activity"/>
    <property type="evidence" value="ECO:0007669"/>
    <property type="project" value="UniProtKB-KW"/>
</dbReference>
<keyword evidence="4" id="KW-1185">Reference proteome</keyword>
<evidence type="ECO:0000313" key="4">
    <source>
        <dbReference type="Proteomes" id="UP001589646"/>
    </source>
</evidence>
<gene>
    <name evidence="3" type="ORF">ACFFRN_31305</name>
</gene>
<keyword evidence="3" id="KW-0560">Oxidoreductase</keyword>
<comment type="caution">
    <text evidence="3">The sequence shown here is derived from an EMBL/GenBank/DDBJ whole genome shotgun (WGS) entry which is preliminary data.</text>
</comment>
<comment type="similarity">
    <text evidence="1">Belongs to the short-chain dehydrogenases/reductases (SDR) family.</text>
</comment>
<name>A0ABV5Q6J0_9ACTN</name>
<feature type="region of interest" description="Disordered" evidence="2">
    <location>
        <begin position="39"/>
        <end position="58"/>
    </location>
</feature>
<evidence type="ECO:0000256" key="1">
    <source>
        <dbReference type="ARBA" id="ARBA00006484"/>
    </source>
</evidence>
<reference evidence="3 4" key="1">
    <citation type="submission" date="2024-09" db="EMBL/GenBank/DDBJ databases">
        <authorList>
            <person name="Sun Q."/>
            <person name="Mori K."/>
        </authorList>
    </citation>
    <scope>NUCLEOTIDE SEQUENCE [LARGE SCALE GENOMIC DNA]</scope>
    <source>
        <strain evidence="3 4">JCM 3323</strain>
    </source>
</reference>
<dbReference type="Gene3D" id="3.40.50.720">
    <property type="entry name" value="NAD(P)-binding Rossmann-like Domain"/>
    <property type="match status" value="1"/>
</dbReference>
<dbReference type="PANTHER" id="PTHR42760">
    <property type="entry name" value="SHORT-CHAIN DEHYDROGENASES/REDUCTASES FAMILY MEMBER"/>
    <property type="match status" value="1"/>
</dbReference>
<feature type="compositionally biased region" description="Basic and acidic residues" evidence="2">
    <location>
        <begin position="40"/>
        <end position="56"/>
    </location>
</feature>
<dbReference type="Proteomes" id="UP001589646">
    <property type="component" value="Unassembled WGS sequence"/>
</dbReference>
<dbReference type="PRINTS" id="PR00081">
    <property type="entry name" value="GDHRDH"/>
</dbReference>
<accession>A0ABV5Q6J0</accession>
<evidence type="ECO:0000256" key="2">
    <source>
        <dbReference type="SAM" id="MobiDB-lite"/>
    </source>
</evidence>
<dbReference type="RefSeq" id="WP_346124207.1">
    <property type="nucleotide sequence ID" value="NZ_BAAAXC010000015.1"/>
</dbReference>